<feature type="non-terminal residue" evidence="2">
    <location>
        <position position="185"/>
    </location>
</feature>
<dbReference type="EMBL" id="GECZ01001256">
    <property type="protein sequence ID" value="JAS68513.1"/>
    <property type="molecule type" value="Transcribed_RNA"/>
</dbReference>
<accession>A0A1B6H1F7</accession>
<feature type="region of interest" description="Disordered" evidence="1">
    <location>
        <begin position="110"/>
        <end position="185"/>
    </location>
</feature>
<reference evidence="2" key="1">
    <citation type="submission" date="2015-11" db="EMBL/GenBank/DDBJ databases">
        <title>De novo transcriptome assembly of four potential Pierce s Disease insect vectors from Arizona vineyards.</title>
        <authorList>
            <person name="Tassone E.E."/>
        </authorList>
    </citation>
    <scope>NUCLEOTIDE SEQUENCE</scope>
</reference>
<feature type="compositionally biased region" description="Acidic residues" evidence="1">
    <location>
        <begin position="151"/>
        <end position="185"/>
    </location>
</feature>
<proteinExistence type="predicted"/>
<organism evidence="2">
    <name type="scientific">Cuerna arida</name>
    <dbReference type="NCBI Taxonomy" id="1464854"/>
    <lineage>
        <taxon>Eukaryota</taxon>
        <taxon>Metazoa</taxon>
        <taxon>Ecdysozoa</taxon>
        <taxon>Arthropoda</taxon>
        <taxon>Hexapoda</taxon>
        <taxon>Insecta</taxon>
        <taxon>Pterygota</taxon>
        <taxon>Neoptera</taxon>
        <taxon>Paraneoptera</taxon>
        <taxon>Hemiptera</taxon>
        <taxon>Auchenorrhyncha</taxon>
        <taxon>Membracoidea</taxon>
        <taxon>Cicadellidae</taxon>
        <taxon>Cicadellinae</taxon>
        <taxon>Proconiini</taxon>
        <taxon>Cuerna</taxon>
    </lineage>
</organism>
<evidence type="ECO:0000313" key="2">
    <source>
        <dbReference type="EMBL" id="JAS68513.1"/>
    </source>
</evidence>
<feature type="non-terminal residue" evidence="2">
    <location>
        <position position="1"/>
    </location>
</feature>
<feature type="compositionally biased region" description="Polar residues" evidence="1">
    <location>
        <begin position="110"/>
        <end position="119"/>
    </location>
</feature>
<sequence length="185" mass="21377">LHSEFYGVQAKVVEGNATVAVEENEDPELRLIEKEELELLKIDKEIGEMSKEEIKLLKRKEKKRLLERKKLNDKLNLKMVHKDDVGPDLDTNGMFSLKTIQSQRQLNMVSEQNLESASDSDGESKKGGREKYKYYSGNSELDESGLYYKDSDDELEFESEQENENENDPNDDPKDEEEDSENPLI</sequence>
<dbReference type="AlphaFoldDB" id="A0A1B6H1F7"/>
<evidence type="ECO:0000256" key="1">
    <source>
        <dbReference type="SAM" id="MobiDB-lite"/>
    </source>
</evidence>
<feature type="compositionally biased region" description="Basic and acidic residues" evidence="1">
    <location>
        <begin position="122"/>
        <end position="133"/>
    </location>
</feature>
<name>A0A1B6H1F7_9HEMI</name>
<gene>
    <name evidence="2" type="ORF">g.47092</name>
</gene>
<protein>
    <submittedName>
        <fullName evidence="2">Uncharacterized protein</fullName>
    </submittedName>
</protein>